<dbReference type="GO" id="GO:0003676">
    <property type="term" value="F:nucleic acid binding"/>
    <property type="evidence" value="ECO:0007669"/>
    <property type="project" value="InterPro"/>
</dbReference>
<feature type="region of interest" description="Disordered" evidence="2">
    <location>
        <begin position="346"/>
        <end position="366"/>
    </location>
</feature>
<dbReference type="SMART" id="SM00343">
    <property type="entry name" value="ZnF_C2HC"/>
    <property type="match status" value="1"/>
</dbReference>
<dbReference type="SUPFAM" id="SSF57756">
    <property type="entry name" value="Retrovirus zinc finger-like domains"/>
    <property type="match status" value="1"/>
</dbReference>
<organism evidence="4">
    <name type="scientific">Tanacetum cinerariifolium</name>
    <name type="common">Dalmatian daisy</name>
    <name type="synonym">Chrysanthemum cinerariifolium</name>
    <dbReference type="NCBI Taxonomy" id="118510"/>
    <lineage>
        <taxon>Eukaryota</taxon>
        <taxon>Viridiplantae</taxon>
        <taxon>Streptophyta</taxon>
        <taxon>Embryophyta</taxon>
        <taxon>Tracheophyta</taxon>
        <taxon>Spermatophyta</taxon>
        <taxon>Magnoliopsida</taxon>
        <taxon>eudicotyledons</taxon>
        <taxon>Gunneridae</taxon>
        <taxon>Pentapetalae</taxon>
        <taxon>asterids</taxon>
        <taxon>campanulids</taxon>
        <taxon>Asterales</taxon>
        <taxon>Asteraceae</taxon>
        <taxon>Asteroideae</taxon>
        <taxon>Anthemideae</taxon>
        <taxon>Anthemidinae</taxon>
        <taxon>Tanacetum</taxon>
    </lineage>
</organism>
<dbReference type="InterPro" id="IPR001878">
    <property type="entry name" value="Znf_CCHC"/>
</dbReference>
<name>A0A6L2MKB0_TANCI</name>
<evidence type="ECO:0000256" key="2">
    <source>
        <dbReference type="SAM" id="MobiDB-lite"/>
    </source>
</evidence>
<feature type="region of interest" description="Disordered" evidence="2">
    <location>
        <begin position="504"/>
        <end position="523"/>
    </location>
</feature>
<gene>
    <name evidence="4" type="ORF">Tci_046396</name>
</gene>
<protein>
    <submittedName>
        <fullName evidence="4">Ribonuclease H-like domain-containing protein</fullName>
    </submittedName>
</protein>
<dbReference type="GO" id="GO:0008270">
    <property type="term" value="F:zinc ion binding"/>
    <property type="evidence" value="ECO:0007669"/>
    <property type="project" value="UniProtKB-KW"/>
</dbReference>
<accession>A0A6L2MKB0</accession>
<comment type="caution">
    <text evidence="4">The sequence shown here is derived from an EMBL/GenBank/DDBJ whole genome shotgun (WGS) entry which is preliminary data.</text>
</comment>
<sequence>MMRDENPIRTLEDYSKPSHGGYRNTIELLVWNNMVPLRSDTIWLVQSGCSFHGLRSEDPNQHLEEFLKLVDSLNLDGGNWERTTLEKVLIREEAKFPVTENVNSISLANVEEDMSDKIDVATGNDIEKPIETEMRMQVKEAKKKNEARKEEMIEVPSSQPVEYYLKHSINKKLIEGIVESKTKETIHPKTPFLTTAKAVIKFDKGTITLISGKSKISFHRIPESLCKINRGVKNTIDPIAHTMTINRLVLEWEERIKVHLEREMKFDQWKRNFFKSKHPALVKVEGEMDDEGEVINPAFVCIIVDTSRETRVRRKDTIGYEDLTTKNEHYALWEVIEFGDSYQAPLEETGKGSTSESSAKKKGRTVTITTEDMQKRRNNVKARTTLLLALPDEHQLRFSKYETAQKLWGAILKTFGENSETLEQTFNRLQAIIKYKDITQIDEDDIEEMDIKWNMALLSMRADRFWKKTGKKITIQESDVAGFNKSKVECSNCHKMGHFARECRAPRSQDRGRRESYKQGPKEEEQALKALMAIDGI</sequence>
<keyword evidence="1" id="KW-0863">Zinc-finger</keyword>
<evidence type="ECO:0000256" key="1">
    <source>
        <dbReference type="PROSITE-ProRule" id="PRU00047"/>
    </source>
</evidence>
<feature type="domain" description="CCHC-type" evidence="3">
    <location>
        <begin position="490"/>
        <end position="504"/>
    </location>
</feature>
<evidence type="ECO:0000313" key="4">
    <source>
        <dbReference type="EMBL" id="GEU74418.1"/>
    </source>
</evidence>
<dbReference type="AlphaFoldDB" id="A0A6L2MKB0"/>
<dbReference type="EMBL" id="BKCJ010006880">
    <property type="protein sequence ID" value="GEU74418.1"/>
    <property type="molecule type" value="Genomic_DNA"/>
</dbReference>
<evidence type="ECO:0000259" key="3">
    <source>
        <dbReference type="PROSITE" id="PS50158"/>
    </source>
</evidence>
<reference evidence="4" key="1">
    <citation type="journal article" date="2019" name="Sci. Rep.">
        <title>Draft genome of Tanacetum cinerariifolium, the natural source of mosquito coil.</title>
        <authorList>
            <person name="Yamashiro T."/>
            <person name="Shiraishi A."/>
            <person name="Satake H."/>
            <person name="Nakayama K."/>
        </authorList>
    </citation>
    <scope>NUCLEOTIDE SEQUENCE</scope>
</reference>
<keyword evidence="1" id="KW-0479">Metal-binding</keyword>
<dbReference type="PROSITE" id="PS50158">
    <property type="entry name" value="ZF_CCHC"/>
    <property type="match status" value="1"/>
</dbReference>
<dbReference type="InterPro" id="IPR036875">
    <property type="entry name" value="Znf_CCHC_sf"/>
</dbReference>
<dbReference type="Gene3D" id="4.10.60.10">
    <property type="entry name" value="Zinc finger, CCHC-type"/>
    <property type="match status" value="1"/>
</dbReference>
<keyword evidence="1" id="KW-0862">Zinc</keyword>
<proteinExistence type="predicted"/>